<dbReference type="Pfam" id="PF00001">
    <property type="entry name" value="7tm_1"/>
    <property type="match status" value="1"/>
</dbReference>
<evidence type="ECO:0000256" key="2">
    <source>
        <dbReference type="ARBA" id="ARBA00022475"/>
    </source>
</evidence>
<keyword evidence="2" id="KW-1003">Cell membrane</keyword>
<dbReference type="STRING" id="46835.A0A504YNK0"/>
<dbReference type="OrthoDB" id="6358729at2759"/>
<keyword evidence="6 11" id="KW-0472">Membrane</keyword>
<keyword evidence="5 10" id="KW-0297">G-protein coupled receptor</keyword>
<comment type="caution">
    <text evidence="13">The sequence shown here is derived from an EMBL/GenBank/DDBJ whole genome shotgun (WGS) entry which is preliminary data.</text>
</comment>
<feature type="transmembrane region" description="Helical" evidence="11">
    <location>
        <begin position="133"/>
        <end position="154"/>
    </location>
</feature>
<evidence type="ECO:0000256" key="10">
    <source>
        <dbReference type="RuleBase" id="RU000688"/>
    </source>
</evidence>
<evidence type="ECO:0000256" key="6">
    <source>
        <dbReference type="ARBA" id="ARBA00023136"/>
    </source>
</evidence>
<dbReference type="PANTHER" id="PTHR24248:SF125">
    <property type="entry name" value="DOPAMINE D2-LIKE RECEPTOR"/>
    <property type="match status" value="1"/>
</dbReference>
<proteinExistence type="inferred from homology"/>
<feature type="transmembrane region" description="Helical" evidence="11">
    <location>
        <begin position="59"/>
        <end position="82"/>
    </location>
</feature>
<reference evidence="13 14" key="1">
    <citation type="submission" date="2019-04" db="EMBL/GenBank/DDBJ databases">
        <title>Annotation for the trematode Fasciola gigantica.</title>
        <authorList>
            <person name="Choi Y.-J."/>
        </authorList>
    </citation>
    <scope>NUCLEOTIDE SEQUENCE [LARGE SCALE GENOMIC DNA]</scope>
    <source>
        <strain evidence="13">Uganda_cow_1</strain>
    </source>
</reference>
<dbReference type="GO" id="GO:0045202">
    <property type="term" value="C:synapse"/>
    <property type="evidence" value="ECO:0007669"/>
    <property type="project" value="GOC"/>
</dbReference>
<keyword evidence="4 11" id="KW-1133">Transmembrane helix</keyword>
<keyword evidence="7" id="KW-1015">Disulfide bond</keyword>
<evidence type="ECO:0000256" key="7">
    <source>
        <dbReference type="ARBA" id="ARBA00023157"/>
    </source>
</evidence>
<dbReference type="Gene3D" id="1.20.1070.10">
    <property type="entry name" value="Rhodopsin 7-helix transmembrane proteins"/>
    <property type="match status" value="2"/>
</dbReference>
<dbReference type="PROSITE" id="PS50262">
    <property type="entry name" value="G_PROTEIN_RECEP_F1_2"/>
    <property type="match status" value="1"/>
</dbReference>
<protein>
    <submittedName>
        <fullName evidence="13">D(2) dopamine receptor</fullName>
    </submittedName>
</protein>
<keyword evidence="3 10" id="KW-0812">Transmembrane</keyword>
<evidence type="ECO:0000313" key="13">
    <source>
        <dbReference type="EMBL" id="TPP62165.1"/>
    </source>
</evidence>
<gene>
    <name evidence="13" type="ORF">FGIG_11247</name>
</gene>
<accession>A0A504YNK0</accession>
<feature type="transmembrane region" description="Helical" evidence="11">
    <location>
        <begin position="556"/>
        <end position="575"/>
    </location>
</feature>
<dbReference type="PRINTS" id="PR00237">
    <property type="entry name" value="GPCRRHODOPSN"/>
</dbReference>
<dbReference type="PANTHER" id="PTHR24248">
    <property type="entry name" value="ADRENERGIC RECEPTOR-RELATED G-PROTEIN COUPLED RECEPTOR"/>
    <property type="match status" value="1"/>
</dbReference>
<keyword evidence="9 10" id="KW-0807">Transducer</keyword>
<dbReference type="GO" id="GO:0004930">
    <property type="term" value="F:G protein-coupled receptor activity"/>
    <property type="evidence" value="ECO:0007669"/>
    <property type="project" value="UniProtKB-KW"/>
</dbReference>
<feature type="transmembrane region" description="Helical" evidence="11">
    <location>
        <begin position="175"/>
        <end position="195"/>
    </location>
</feature>
<evidence type="ECO:0000256" key="3">
    <source>
        <dbReference type="ARBA" id="ARBA00022692"/>
    </source>
</evidence>
<feature type="transmembrane region" description="Helical" evidence="11">
    <location>
        <begin position="215"/>
        <end position="236"/>
    </location>
</feature>
<evidence type="ECO:0000256" key="11">
    <source>
        <dbReference type="SAM" id="Phobius"/>
    </source>
</evidence>
<dbReference type="SUPFAM" id="SSF81321">
    <property type="entry name" value="Family A G protein-coupled receptor-like"/>
    <property type="match status" value="1"/>
</dbReference>
<dbReference type="PROSITE" id="PS00237">
    <property type="entry name" value="G_PROTEIN_RECEP_F1_1"/>
    <property type="match status" value="1"/>
</dbReference>
<evidence type="ECO:0000256" key="8">
    <source>
        <dbReference type="ARBA" id="ARBA00023170"/>
    </source>
</evidence>
<dbReference type="InterPro" id="IPR017452">
    <property type="entry name" value="GPCR_Rhodpsn_7TM"/>
</dbReference>
<comment type="similarity">
    <text evidence="10">Belongs to the G-protein coupled receptor 1 family.</text>
</comment>
<evidence type="ECO:0000256" key="9">
    <source>
        <dbReference type="ARBA" id="ARBA00023224"/>
    </source>
</evidence>
<dbReference type="GO" id="GO:0001591">
    <property type="term" value="F:dopamine neurotransmitter receptor activity, coupled via Gi/Go"/>
    <property type="evidence" value="ECO:0007669"/>
    <property type="project" value="TreeGrafter"/>
</dbReference>
<dbReference type="EMBL" id="SUNJ01007251">
    <property type="protein sequence ID" value="TPP62165.1"/>
    <property type="molecule type" value="Genomic_DNA"/>
</dbReference>
<keyword evidence="14" id="KW-1185">Reference proteome</keyword>
<keyword evidence="8 10" id="KW-0675">Receptor</keyword>
<feature type="transmembrane region" description="Helical" evidence="11">
    <location>
        <begin position="511"/>
        <end position="536"/>
    </location>
</feature>
<dbReference type="InterPro" id="IPR000276">
    <property type="entry name" value="GPCR_Rhodpsn"/>
</dbReference>
<feature type="domain" description="G-protein coupled receptors family 1 profile" evidence="12">
    <location>
        <begin position="74"/>
        <end position="572"/>
    </location>
</feature>
<feature type="transmembrane region" description="Helical" evidence="11">
    <location>
        <begin position="94"/>
        <end position="113"/>
    </location>
</feature>
<comment type="subcellular location">
    <subcellularLocation>
        <location evidence="1">Cell membrane</location>
        <topology evidence="1">Multi-pass membrane protein</topology>
    </subcellularLocation>
</comment>
<evidence type="ECO:0000256" key="5">
    <source>
        <dbReference type="ARBA" id="ARBA00023040"/>
    </source>
</evidence>
<evidence type="ECO:0000256" key="4">
    <source>
        <dbReference type="ARBA" id="ARBA00022989"/>
    </source>
</evidence>
<dbReference type="GO" id="GO:0005886">
    <property type="term" value="C:plasma membrane"/>
    <property type="evidence" value="ECO:0007669"/>
    <property type="project" value="UniProtKB-SubCell"/>
</dbReference>
<dbReference type="SMART" id="SM01381">
    <property type="entry name" value="7TM_GPCR_Srsx"/>
    <property type="match status" value="1"/>
</dbReference>
<dbReference type="AlphaFoldDB" id="A0A504YNK0"/>
<evidence type="ECO:0000259" key="12">
    <source>
        <dbReference type="PROSITE" id="PS50262"/>
    </source>
</evidence>
<evidence type="ECO:0000256" key="1">
    <source>
        <dbReference type="ARBA" id="ARBA00004651"/>
    </source>
</evidence>
<sequence length="590" mass="66254">MQVERIGVSRCLFTCTFLLNGTSFPISASEADRMHRETLRSQAAHSINSTDSPTESFQYWALILTVFPVITVFGNVLIVLSVFREVNLHTATNYFIVSLAGADIGLAIFVMPLSGWIELNDGKWRYGTILCDVYIMLDVMLCTASILNLAAISMDRFVAVTKPIVYSRHNNNFRVSLTIALAWILSFVIALPIACGLNHVAQRHETVCVLYNPEYIITSSIGSFYIPCIIMIILYYRVFHAIHGRTKYVTSASKSAVGNLNRSAQIIKICTEMSPVPRKLNAIDNSPPTLNTSQRPLCTSSTLDESDLLSSNKLIDLVSCFPKNITNTIEQTSRSTETPVMEIASCIYVNPIAVPPPELPQTNGTKSITTDVDRVQVNCTETEEFTDMAHFRKHLRKRIRHAKRCSLSVLPVHYSTVSGQQIYALNKPSHSSAPSFRVSHNIRRKLTATKYVLSKRSFMTRPSGVSTLSGLDPSEEWRFRQRGPSTVTNPNHGLSKDRMTAKRERKATKTLAIVLGVFLICWIPFFTINITHAFCFKYETVGNMSICHLPRVLDSIAVWLGYINSSLNPIIYTIFNVEFRKAFKKLLHFS</sequence>
<organism evidence="13 14">
    <name type="scientific">Fasciola gigantica</name>
    <name type="common">Giant liver fluke</name>
    <dbReference type="NCBI Taxonomy" id="46835"/>
    <lineage>
        <taxon>Eukaryota</taxon>
        <taxon>Metazoa</taxon>
        <taxon>Spiralia</taxon>
        <taxon>Lophotrochozoa</taxon>
        <taxon>Platyhelminthes</taxon>
        <taxon>Trematoda</taxon>
        <taxon>Digenea</taxon>
        <taxon>Plagiorchiida</taxon>
        <taxon>Echinostomata</taxon>
        <taxon>Echinostomatoidea</taxon>
        <taxon>Fasciolidae</taxon>
        <taxon>Fasciola</taxon>
    </lineage>
</organism>
<evidence type="ECO:0000313" key="14">
    <source>
        <dbReference type="Proteomes" id="UP000316759"/>
    </source>
</evidence>
<dbReference type="Proteomes" id="UP000316759">
    <property type="component" value="Unassembled WGS sequence"/>
</dbReference>
<name>A0A504YNK0_FASGI</name>